<evidence type="ECO:0000256" key="6">
    <source>
        <dbReference type="SAM" id="MobiDB-lite"/>
    </source>
</evidence>
<dbReference type="InterPro" id="IPR021858">
    <property type="entry name" value="Fun_TF"/>
</dbReference>
<dbReference type="PANTHER" id="PTHR37534">
    <property type="entry name" value="TRANSCRIPTIONAL ACTIVATOR PROTEIN UGA3"/>
    <property type="match status" value="1"/>
</dbReference>
<feature type="non-terminal residue" evidence="8">
    <location>
        <position position="588"/>
    </location>
</feature>
<gene>
    <name evidence="8" type="ORF">ASPNIDRAFT_131083</name>
</gene>
<dbReference type="SUPFAM" id="SSF57701">
    <property type="entry name" value="Zn2/Cys6 DNA-binding domain"/>
    <property type="match status" value="1"/>
</dbReference>
<keyword evidence="2" id="KW-0805">Transcription regulation</keyword>
<dbReference type="GO" id="GO:0005634">
    <property type="term" value="C:nucleus"/>
    <property type="evidence" value="ECO:0007669"/>
    <property type="project" value="UniProtKB-SubCell"/>
</dbReference>
<evidence type="ECO:0000256" key="3">
    <source>
        <dbReference type="ARBA" id="ARBA00023125"/>
    </source>
</evidence>
<dbReference type="GO" id="GO:0000976">
    <property type="term" value="F:transcription cis-regulatory region binding"/>
    <property type="evidence" value="ECO:0007669"/>
    <property type="project" value="TreeGrafter"/>
</dbReference>
<dbReference type="PANTHER" id="PTHR37534:SF4">
    <property type="entry name" value="ZN(II)2CYS6 TRANSCRIPTION FACTOR (EUROFUNG)"/>
    <property type="match status" value="1"/>
</dbReference>
<dbReference type="EMBL" id="ACJE01000017">
    <property type="protein sequence ID" value="EHA20206.1"/>
    <property type="molecule type" value="Genomic_DNA"/>
</dbReference>
<dbReference type="GO" id="GO:0045944">
    <property type="term" value="P:positive regulation of transcription by RNA polymerase II"/>
    <property type="evidence" value="ECO:0007669"/>
    <property type="project" value="TreeGrafter"/>
</dbReference>
<keyword evidence="3" id="KW-0238">DNA-binding</keyword>
<dbReference type="Gene3D" id="4.10.240.10">
    <property type="entry name" value="Zn(2)-C6 fungal-type DNA-binding domain"/>
    <property type="match status" value="1"/>
</dbReference>
<dbReference type="AlphaFoldDB" id="G3YA78"/>
<dbReference type="OrthoDB" id="415590at2759"/>
<reference evidence="8 9" key="1">
    <citation type="journal article" date="2011" name="Genome Res.">
        <title>Comparative genomics of citric-acid-producing Aspergillus niger ATCC 1015 versus enzyme-producing CBS 513.88.</title>
        <authorList>
            <person name="Andersen M.R."/>
            <person name="Salazar M.P."/>
            <person name="Schaap P.J."/>
            <person name="van de Vondervoort P.J."/>
            <person name="Culley D."/>
            <person name="Thykaer J."/>
            <person name="Frisvad J.C."/>
            <person name="Nielsen K.F."/>
            <person name="Albang R."/>
            <person name="Albermann K."/>
            <person name="Berka R.M."/>
            <person name="Braus G.H."/>
            <person name="Braus-Stromeyer S.A."/>
            <person name="Corrochano L.M."/>
            <person name="Dai Z."/>
            <person name="van Dijck P.W."/>
            <person name="Hofmann G."/>
            <person name="Lasure L.L."/>
            <person name="Magnuson J.K."/>
            <person name="Menke H."/>
            <person name="Meijer M."/>
            <person name="Meijer S.L."/>
            <person name="Nielsen J.B."/>
            <person name="Nielsen M.L."/>
            <person name="van Ooyen A.J."/>
            <person name="Pel H.J."/>
            <person name="Poulsen L."/>
            <person name="Samson R.A."/>
            <person name="Stam H."/>
            <person name="Tsang A."/>
            <person name="van den Brink J.M."/>
            <person name="Atkins A."/>
            <person name="Aerts A."/>
            <person name="Shapiro H."/>
            <person name="Pangilinan J."/>
            <person name="Salamov A."/>
            <person name="Lou Y."/>
            <person name="Lindquist E."/>
            <person name="Lucas S."/>
            <person name="Grimwood J."/>
            <person name="Grigoriev I.V."/>
            <person name="Kubicek C.P."/>
            <person name="Martinez D."/>
            <person name="van Peij N.N."/>
            <person name="Roubos J.A."/>
            <person name="Nielsen J."/>
            <person name="Baker S.E."/>
        </authorList>
    </citation>
    <scope>NUCLEOTIDE SEQUENCE [LARGE SCALE GENOMIC DNA]</scope>
    <source>
        <strain evidence="9">ATCC 1015 / CBS 113.46 / FGSC A1144 / LSHB Ac4 / NCTC 3858a / NRRL 328 / USDA 3528.7</strain>
    </source>
</reference>
<dbReference type="Pfam" id="PF11951">
    <property type="entry name" value="Fungal_trans_2"/>
    <property type="match status" value="1"/>
</dbReference>
<feature type="non-terminal residue" evidence="8">
    <location>
        <position position="1"/>
    </location>
</feature>
<keyword evidence="4" id="KW-0804">Transcription</keyword>
<dbReference type="PROSITE" id="PS50048">
    <property type="entry name" value="ZN2_CY6_FUNGAL_2"/>
    <property type="match status" value="1"/>
</dbReference>
<evidence type="ECO:0000256" key="1">
    <source>
        <dbReference type="ARBA" id="ARBA00004123"/>
    </source>
</evidence>
<dbReference type="SMART" id="SM00066">
    <property type="entry name" value="GAL4"/>
    <property type="match status" value="1"/>
</dbReference>
<dbReference type="Proteomes" id="UP000009038">
    <property type="component" value="Unassembled WGS sequence"/>
</dbReference>
<dbReference type="Pfam" id="PF00172">
    <property type="entry name" value="Zn_clus"/>
    <property type="match status" value="1"/>
</dbReference>
<accession>G3YA78</accession>
<keyword evidence="5" id="KW-0539">Nucleus</keyword>
<sequence>SRHLPRKRTRTGCVNCSRRRRKCDEAKPTCTGCKRRGDKCQWRVLGSFREANIKVLEPGHPSMNQTARGTRKQSKFKILNVVPSRPAGKERQATPPVDGERVSSPARSPPGSGEGVGEVAQTTVLEHVSGAAPDRPPAVLSPGSNQAVSPISHQSFHDEEPYLHSSPEFVVDELTALRNLSNNPGPFPGPEVYQSITSPLFDHSVFSDPANLTNDVFVPGSAYEALHTTLRNRQLWTARTEIPSRASTPASVLGYDGITPYDPRTQRSRRAQSRPGREFELTAERENILWQNYLNEICLWLDMFDNHRHFASTFPQMAKSSPHLRYSILALSARQMERQQNKKSQSESLLLYQEAIHQLLPELEQKTTPVIASCVILCVLEMLSYVCGGLISEEETIIPIHHWIPRDMTPTEASQLFLASNMTTFDTYANYTVFLCAQTLGVLFGGSSQLPASCMSCHYLSSPGEGESYVQRWQRLFDDVEQWYENRPSQMKPIFVLTAGGRGNGERPFPTVLYGNGAAKIGIMARAANLRYFRIEYSPPLWLAGKVMSHYSEHTAIIETLTRIERETGWATAWRVEDLKEFWGDEDE</sequence>
<feature type="region of interest" description="Disordered" evidence="6">
    <location>
        <begin position="83"/>
        <end position="117"/>
    </location>
</feature>
<comment type="caution">
    <text evidence="8">The sequence shown here is derived from an EMBL/GenBank/DDBJ whole genome shotgun (WGS) entry which is preliminary data.</text>
</comment>
<evidence type="ECO:0000256" key="2">
    <source>
        <dbReference type="ARBA" id="ARBA00023015"/>
    </source>
</evidence>
<evidence type="ECO:0000313" key="8">
    <source>
        <dbReference type="EMBL" id="EHA20206.1"/>
    </source>
</evidence>
<dbReference type="HOGENOM" id="CLU_008719_5_1_1"/>
<name>G3YA78_ASPNA</name>
<evidence type="ECO:0000259" key="7">
    <source>
        <dbReference type="PROSITE" id="PS50048"/>
    </source>
</evidence>
<dbReference type="GO" id="GO:0000981">
    <property type="term" value="F:DNA-binding transcription factor activity, RNA polymerase II-specific"/>
    <property type="evidence" value="ECO:0007669"/>
    <property type="project" value="InterPro"/>
</dbReference>
<organism evidence="8 9">
    <name type="scientific">Aspergillus niger (strain ATCC 1015 / CBS 113.46 / FGSC A1144 / LSHB Ac4 / NCTC 3858a / NRRL 328 / USDA 3528.7)</name>
    <dbReference type="NCBI Taxonomy" id="380704"/>
    <lineage>
        <taxon>Eukaryota</taxon>
        <taxon>Fungi</taxon>
        <taxon>Dikarya</taxon>
        <taxon>Ascomycota</taxon>
        <taxon>Pezizomycotina</taxon>
        <taxon>Eurotiomycetes</taxon>
        <taxon>Eurotiomycetidae</taxon>
        <taxon>Eurotiales</taxon>
        <taxon>Aspergillaceae</taxon>
        <taxon>Aspergillus</taxon>
        <taxon>Aspergillus subgen. Circumdati</taxon>
    </lineage>
</organism>
<evidence type="ECO:0000256" key="5">
    <source>
        <dbReference type="ARBA" id="ARBA00023242"/>
    </source>
</evidence>
<dbReference type="InterPro" id="IPR001138">
    <property type="entry name" value="Zn2Cys6_DnaBD"/>
</dbReference>
<evidence type="ECO:0000256" key="4">
    <source>
        <dbReference type="ARBA" id="ARBA00023163"/>
    </source>
</evidence>
<evidence type="ECO:0000313" key="9">
    <source>
        <dbReference type="Proteomes" id="UP000009038"/>
    </source>
</evidence>
<proteinExistence type="predicted"/>
<dbReference type="PROSITE" id="PS00463">
    <property type="entry name" value="ZN2_CY6_FUNGAL_1"/>
    <property type="match status" value="1"/>
</dbReference>
<dbReference type="InterPro" id="IPR036864">
    <property type="entry name" value="Zn2-C6_fun-type_DNA-bd_sf"/>
</dbReference>
<feature type="region of interest" description="Disordered" evidence="6">
    <location>
        <begin position="253"/>
        <end position="277"/>
    </location>
</feature>
<dbReference type="GO" id="GO:0008270">
    <property type="term" value="F:zinc ion binding"/>
    <property type="evidence" value="ECO:0007669"/>
    <property type="project" value="InterPro"/>
</dbReference>
<dbReference type="STRING" id="380704.G3YA78"/>
<feature type="domain" description="Zn(2)-C6 fungal-type" evidence="7">
    <location>
        <begin position="12"/>
        <end position="42"/>
    </location>
</feature>
<comment type="subcellular location">
    <subcellularLocation>
        <location evidence="1">Nucleus</location>
    </subcellularLocation>
</comment>
<protein>
    <recommendedName>
        <fullName evidence="7">Zn(2)-C6 fungal-type domain-containing protein</fullName>
    </recommendedName>
</protein>
<dbReference type="CDD" id="cd00067">
    <property type="entry name" value="GAL4"/>
    <property type="match status" value="1"/>
</dbReference>